<reference evidence="2 3" key="1">
    <citation type="submission" date="2015-09" db="EMBL/GenBank/DDBJ databases">
        <title>Trachymyrmex cornetzi WGS genome.</title>
        <authorList>
            <person name="Nygaard S."/>
            <person name="Hu H."/>
            <person name="Boomsma J."/>
            <person name="Zhang G."/>
        </authorList>
    </citation>
    <scope>NUCLEOTIDE SEQUENCE [LARGE SCALE GENOMIC DNA]</scope>
    <source>
        <strain evidence="2">Tcor2-1</strain>
        <tissue evidence="2">Whole body</tissue>
    </source>
</reference>
<evidence type="ECO:0000313" key="3">
    <source>
        <dbReference type="Proteomes" id="UP000078492"/>
    </source>
</evidence>
<keyword evidence="3" id="KW-1185">Reference proteome</keyword>
<organism evidence="2 3">
    <name type="scientific">Trachymyrmex cornetzi</name>
    <dbReference type="NCBI Taxonomy" id="471704"/>
    <lineage>
        <taxon>Eukaryota</taxon>
        <taxon>Metazoa</taxon>
        <taxon>Ecdysozoa</taxon>
        <taxon>Arthropoda</taxon>
        <taxon>Hexapoda</taxon>
        <taxon>Insecta</taxon>
        <taxon>Pterygota</taxon>
        <taxon>Neoptera</taxon>
        <taxon>Endopterygota</taxon>
        <taxon>Hymenoptera</taxon>
        <taxon>Apocrita</taxon>
        <taxon>Aculeata</taxon>
        <taxon>Formicoidea</taxon>
        <taxon>Formicidae</taxon>
        <taxon>Myrmicinae</taxon>
        <taxon>Trachymyrmex</taxon>
    </lineage>
</organism>
<dbReference type="Proteomes" id="UP000078492">
    <property type="component" value="Unassembled WGS sequence"/>
</dbReference>
<name>A0A195DF62_9HYME</name>
<dbReference type="EMBL" id="KQ980905">
    <property type="protein sequence ID" value="KYN11501.1"/>
    <property type="molecule type" value="Genomic_DNA"/>
</dbReference>
<evidence type="ECO:0000256" key="1">
    <source>
        <dbReference type="SAM" id="MobiDB-lite"/>
    </source>
</evidence>
<feature type="region of interest" description="Disordered" evidence="1">
    <location>
        <begin position="1"/>
        <end position="32"/>
    </location>
</feature>
<evidence type="ECO:0000313" key="2">
    <source>
        <dbReference type="EMBL" id="KYN11501.1"/>
    </source>
</evidence>
<feature type="non-terminal residue" evidence="2">
    <location>
        <position position="1"/>
    </location>
</feature>
<sequence length="32" mass="3391">VRSFLVPADPPIRPGRVTTLEMAPPSFSAGHS</sequence>
<protein>
    <submittedName>
        <fullName evidence="2">Uncharacterized protein</fullName>
    </submittedName>
</protein>
<accession>A0A195DF62</accession>
<proteinExistence type="predicted"/>
<gene>
    <name evidence="2" type="ORF">ALC57_16284</name>
</gene>
<dbReference type="AlphaFoldDB" id="A0A195DF62"/>